<dbReference type="Pfam" id="PF24883">
    <property type="entry name" value="NPHP3_N"/>
    <property type="match status" value="1"/>
</dbReference>
<accession>A0ABR1RNW4</accession>
<organism evidence="4 5">
    <name type="scientific">Apiospora rasikravindrae</name>
    <dbReference type="NCBI Taxonomy" id="990691"/>
    <lineage>
        <taxon>Eukaryota</taxon>
        <taxon>Fungi</taxon>
        <taxon>Dikarya</taxon>
        <taxon>Ascomycota</taxon>
        <taxon>Pezizomycotina</taxon>
        <taxon>Sordariomycetes</taxon>
        <taxon>Xylariomycetidae</taxon>
        <taxon>Amphisphaeriales</taxon>
        <taxon>Apiosporaceae</taxon>
        <taxon>Apiospora</taxon>
    </lineage>
</organism>
<feature type="transmembrane region" description="Helical" evidence="2">
    <location>
        <begin position="481"/>
        <end position="505"/>
    </location>
</feature>
<dbReference type="EMBL" id="JAQQWK010000014">
    <property type="protein sequence ID" value="KAK8016630.1"/>
    <property type="molecule type" value="Genomic_DNA"/>
</dbReference>
<dbReference type="PANTHER" id="PTHR10039">
    <property type="entry name" value="AMELOGENIN"/>
    <property type="match status" value="1"/>
</dbReference>
<comment type="caution">
    <text evidence="4">The sequence shown here is derived from an EMBL/GenBank/DDBJ whole genome shotgun (WGS) entry which is preliminary data.</text>
</comment>
<gene>
    <name evidence="4" type="ORF">PG993_014819</name>
</gene>
<proteinExistence type="predicted"/>
<keyword evidence="2" id="KW-0472">Membrane</keyword>
<keyword evidence="5" id="KW-1185">Reference proteome</keyword>
<reference evidence="4 5" key="1">
    <citation type="submission" date="2023-01" db="EMBL/GenBank/DDBJ databases">
        <title>Analysis of 21 Apiospora genomes using comparative genomics revels a genus with tremendous synthesis potential of carbohydrate active enzymes and secondary metabolites.</title>
        <authorList>
            <person name="Sorensen T."/>
        </authorList>
    </citation>
    <scope>NUCLEOTIDE SEQUENCE [LARGE SCALE GENOMIC DNA]</scope>
    <source>
        <strain evidence="4 5">CBS 33761</strain>
    </source>
</reference>
<dbReference type="InterPro" id="IPR027417">
    <property type="entry name" value="P-loop_NTPase"/>
</dbReference>
<sequence>MSTSERRPAEQSQAMAYLTHALWDPTEEEFPELLDRLQPFYELLAARFPGSGLSLSGVEETLSYICRWRGAIDGISRELRRGKDKHMADIKMIWHVETEEHLETYGFIFRDELYTQWAISLSSALLSIAGPEGSGKTIVAGLIHEALRTNPDIKGVYCFVNCCPRRRINPNTILQSLLWSMFAQRPDTATSVSRGEGEWLELLTQADSVESYWPIFVKLARYVKTVWLVLDSVHDGVDGVSDLLARFASVTANPDIGFTLKLVITTRDHGILDNNVVAGRLTYTADDMDVQWPIYKALGELSTIDAGRVLPVATAAIQRMGGGLFWSWAVLSQLQDKRTTKDAIRYLERLHNREQLSHRLVARMIRDGDRRDFVLAVLAALIDCSTPVSCDYILARLANDDDGKMCEGRTATVEDVEAVLKDDLMGLFRSFNGNWIVPTRFLRARDATATAALRHTVRGKKLPSRRQAADSVASPAPRRSFLVDGMLMAALVMLVLGVVGVYTWCAV</sequence>
<protein>
    <recommendedName>
        <fullName evidence="3">Nephrocystin 3-like N-terminal domain-containing protein</fullName>
    </recommendedName>
</protein>
<evidence type="ECO:0000259" key="3">
    <source>
        <dbReference type="Pfam" id="PF24883"/>
    </source>
</evidence>
<dbReference type="InterPro" id="IPR056884">
    <property type="entry name" value="NPHP3-like_N"/>
</dbReference>
<evidence type="ECO:0000256" key="1">
    <source>
        <dbReference type="ARBA" id="ARBA00022737"/>
    </source>
</evidence>
<keyword evidence="2" id="KW-1133">Transmembrane helix</keyword>
<keyword evidence="1" id="KW-0677">Repeat</keyword>
<evidence type="ECO:0000313" key="4">
    <source>
        <dbReference type="EMBL" id="KAK8016630.1"/>
    </source>
</evidence>
<name>A0ABR1RNW4_9PEZI</name>
<evidence type="ECO:0000256" key="2">
    <source>
        <dbReference type="SAM" id="Phobius"/>
    </source>
</evidence>
<dbReference type="SUPFAM" id="SSF52540">
    <property type="entry name" value="P-loop containing nucleoside triphosphate hydrolases"/>
    <property type="match status" value="1"/>
</dbReference>
<dbReference type="PANTHER" id="PTHR10039:SF14">
    <property type="entry name" value="NACHT DOMAIN-CONTAINING PROTEIN"/>
    <property type="match status" value="1"/>
</dbReference>
<dbReference type="Gene3D" id="3.40.50.300">
    <property type="entry name" value="P-loop containing nucleotide triphosphate hydrolases"/>
    <property type="match status" value="1"/>
</dbReference>
<dbReference type="Proteomes" id="UP001444661">
    <property type="component" value="Unassembled WGS sequence"/>
</dbReference>
<keyword evidence="2" id="KW-0812">Transmembrane</keyword>
<feature type="domain" description="Nephrocystin 3-like N-terminal" evidence="3">
    <location>
        <begin position="104"/>
        <end position="267"/>
    </location>
</feature>
<evidence type="ECO:0000313" key="5">
    <source>
        <dbReference type="Proteomes" id="UP001444661"/>
    </source>
</evidence>